<accession>A0A645IUS1</accession>
<dbReference type="InterPro" id="IPR018873">
    <property type="entry name" value="KilA-N_DNA-bd_domain"/>
</dbReference>
<sequence length="164" mass="19120">MIRGSYESLIFEFRGYKVMVDIDLASLYETETKVLKQQVKRNIIRFPPDFMFELTKEEAIQLVTNCDRLSSLKHSNVNPMVFTEQGVAMLSSVLRSNKAIEMNIEIMRAFARYRAYLVDNKDISKKLGELDDKINRVFKYLLDKIQGFESNKQGDKSNKIGYKK</sequence>
<dbReference type="AlphaFoldDB" id="A0A645IUS1"/>
<dbReference type="Pfam" id="PF10543">
    <property type="entry name" value="ORF6N"/>
    <property type="match status" value="1"/>
</dbReference>
<feature type="domain" description="KilA-N DNA-binding" evidence="1">
    <location>
        <begin position="9"/>
        <end position="93"/>
    </location>
</feature>
<reference evidence="2" key="1">
    <citation type="submission" date="2019-08" db="EMBL/GenBank/DDBJ databases">
        <authorList>
            <person name="Kucharzyk K."/>
            <person name="Murdoch R.W."/>
            <person name="Higgins S."/>
            <person name="Loffler F."/>
        </authorList>
    </citation>
    <scope>NUCLEOTIDE SEQUENCE</scope>
</reference>
<comment type="caution">
    <text evidence="2">The sequence shown here is derived from an EMBL/GenBank/DDBJ whole genome shotgun (WGS) entry which is preliminary data.</text>
</comment>
<protein>
    <recommendedName>
        <fullName evidence="1">KilA-N DNA-binding domain-containing protein</fullName>
    </recommendedName>
</protein>
<name>A0A645IUS1_9ZZZZ</name>
<evidence type="ECO:0000259" key="1">
    <source>
        <dbReference type="Pfam" id="PF10543"/>
    </source>
</evidence>
<organism evidence="2">
    <name type="scientific">bioreactor metagenome</name>
    <dbReference type="NCBI Taxonomy" id="1076179"/>
    <lineage>
        <taxon>unclassified sequences</taxon>
        <taxon>metagenomes</taxon>
        <taxon>ecological metagenomes</taxon>
    </lineage>
</organism>
<evidence type="ECO:0000313" key="2">
    <source>
        <dbReference type="EMBL" id="MPN54159.1"/>
    </source>
</evidence>
<dbReference type="EMBL" id="VSSQ01122105">
    <property type="protein sequence ID" value="MPN54159.1"/>
    <property type="molecule type" value="Genomic_DNA"/>
</dbReference>
<proteinExistence type="predicted"/>
<gene>
    <name evidence="2" type="ORF">SDC9_201828</name>
</gene>